<reference evidence="1 2" key="1">
    <citation type="submission" date="2023-03" db="EMBL/GenBank/DDBJ databases">
        <title>Fodinicurvata sp. CAU 1616 isolated from sea sendiment.</title>
        <authorList>
            <person name="Kim W."/>
        </authorList>
    </citation>
    <scope>NUCLEOTIDE SEQUENCE [LARGE SCALE GENOMIC DNA]</scope>
    <source>
        <strain evidence="1 2">CAU 1616</strain>
    </source>
</reference>
<gene>
    <name evidence="1" type="ORF">P2G67_15170</name>
</gene>
<keyword evidence="2" id="KW-1185">Reference proteome</keyword>
<comment type="caution">
    <text evidence="1">The sequence shown here is derived from an EMBL/GenBank/DDBJ whole genome shotgun (WGS) entry which is preliminary data.</text>
</comment>
<accession>A0ABT5YQR1</accession>
<protein>
    <submittedName>
        <fullName evidence="1">NlpC/P60 family protein</fullName>
    </submittedName>
</protein>
<dbReference type="InterPro" id="IPR038765">
    <property type="entry name" value="Papain-like_cys_pep_sf"/>
</dbReference>
<name>A0ABT5YQR1_9PROT</name>
<evidence type="ECO:0000313" key="1">
    <source>
        <dbReference type="EMBL" id="MDF2097320.1"/>
    </source>
</evidence>
<dbReference type="Proteomes" id="UP001215503">
    <property type="component" value="Unassembled WGS sequence"/>
</dbReference>
<sequence length="151" mass="16137">MNVTTQGDLAAAIVAEARGWIGVRYRHQGRLKASGVDCVGLAVGVARELGLAVADRLDYPRRPDPETLRAGLAEQLLEIDPAAALPGDLLRLAPGGKATHVGICSRLADGRPGLIHAYAPCRRVVEHGWDGRWPGLAVDAWRWPPLCLPGE</sequence>
<dbReference type="EMBL" id="JARHUD010000011">
    <property type="protein sequence ID" value="MDF2097320.1"/>
    <property type="molecule type" value="Genomic_DNA"/>
</dbReference>
<dbReference type="RefSeq" id="WP_275824102.1">
    <property type="nucleotide sequence ID" value="NZ_JARHUD010000011.1"/>
</dbReference>
<dbReference type="SUPFAM" id="SSF54001">
    <property type="entry name" value="Cysteine proteinases"/>
    <property type="match status" value="1"/>
</dbReference>
<evidence type="ECO:0000313" key="2">
    <source>
        <dbReference type="Proteomes" id="UP001215503"/>
    </source>
</evidence>
<dbReference type="Gene3D" id="3.90.1720.10">
    <property type="entry name" value="endopeptidase domain like (from Nostoc punctiforme)"/>
    <property type="match status" value="1"/>
</dbReference>
<organism evidence="1 2">
    <name type="scientific">Aquibaculum arenosum</name>
    <dbReference type="NCBI Taxonomy" id="3032591"/>
    <lineage>
        <taxon>Bacteria</taxon>
        <taxon>Pseudomonadati</taxon>
        <taxon>Pseudomonadota</taxon>
        <taxon>Alphaproteobacteria</taxon>
        <taxon>Rhodospirillales</taxon>
        <taxon>Rhodovibrionaceae</taxon>
        <taxon>Aquibaculum</taxon>
    </lineage>
</organism>
<proteinExistence type="predicted"/>